<dbReference type="InterPro" id="IPR050833">
    <property type="entry name" value="Poly_Biosynth_Transport"/>
</dbReference>
<dbReference type="OrthoDB" id="9770347at2"/>
<evidence type="ECO:0000313" key="9">
    <source>
        <dbReference type="Proteomes" id="UP000196365"/>
    </source>
</evidence>
<reference evidence="8 9" key="1">
    <citation type="submission" date="2017-02" db="EMBL/GenBank/DDBJ databases">
        <authorList>
            <person name="Peterson S.W."/>
        </authorList>
    </citation>
    <scope>NUCLEOTIDE SEQUENCE [LARGE SCALE GENOMIC DNA]</scope>
    <source>
        <strain evidence="8 9">DSM 15102</strain>
    </source>
</reference>
<evidence type="ECO:0000313" key="8">
    <source>
        <dbReference type="EMBL" id="SJZ88034.1"/>
    </source>
</evidence>
<accession>A0A1T4P940</accession>
<dbReference type="Proteomes" id="UP000196365">
    <property type="component" value="Unassembled WGS sequence"/>
</dbReference>
<feature type="transmembrane region" description="Helical" evidence="7">
    <location>
        <begin position="177"/>
        <end position="196"/>
    </location>
</feature>
<evidence type="ECO:0000256" key="2">
    <source>
        <dbReference type="ARBA" id="ARBA00007430"/>
    </source>
</evidence>
<feature type="transmembrane region" description="Helical" evidence="7">
    <location>
        <begin position="111"/>
        <end position="131"/>
    </location>
</feature>
<feature type="transmembrane region" description="Helical" evidence="7">
    <location>
        <begin position="393"/>
        <end position="410"/>
    </location>
</feature>
<proteinExistence type="inferred from homology"/>
<comment type="subcellular location">
    <subcellularLocation>
        <location evidence="1">Cell membrane</location>
        <topology evidence="1">Multi-pass membrane protein</topology>
    </subcellularLocation>
</comment>
<keyword evidence="9" id="KW-1185">Reference proteome</keyword>
<comment type="similarity">
    <text evidence="2">Belongs to the polysaccharide synthase family.</text>
</comment>
<dbReference type="RefSeq" id="WP_087679337.1">
    <property type="nucleotide sequence ID" value="NZ_FUWV01000015.1"/>
</dbReference>
<evidence type="ECO:0000256" key="5">
    <source>
        <dbReference type="ARBA" id="ARBA00022989"/>
    </source>
</evidence>
<evidence type="ECO:0000256" key="1">
    <source>
        <dbReference type="ARBA" id="ARBA00004651"/>
    </source>
</evidence>
<keyword evidence="4 7" id="KW-0812">Transmembrane</keyword>
<dbReference type="CDD" id="cd13127">
    <property type="entry name" value="MATE_tuaB_like"/>
    <property type="match status" value="1"/>
</dbReference>
<feature type="transmembrane region" description="Helical" evidence="7">
    <location>
        <begin position="260"/>
        <end position="278"/>
    </location>
</feature>
<dbReference type="PANTHER" id="PTHR30250">
    <property type="entry name" value="PST FAMILY PREDICTED COLANIC ACID TRANSPORTER"/>
    <property type="match status" value="1"/>
</dbReference>
<dbReference type="Pfam" id="PF13440">
    <property type="entry name" value="Polysacc_synt_3"/>
    <property type="match status" value="1"/>
</dbReference>
<gene>
    <name evidence="8" type="ORF">SAMN02745973_01980</name>
</gene>
<keyword evidence="3" id="KW-1003">Cell membrane</keyword>
<evidence type="ECO:0000256" key="6">
    <source>
        <dbReference type="ARBA" id="ARBA00023136"/>
    </source>
</evidence>
<feature type="transmembrane region" description="Helical" evidence="7">
    <location>
        <begin position="290"/>
        <end position="312"/>
    </location>
</feature>
<evidence type="ECO:0000256" key="3">
    <source>
        <dbReference type="ARBA" id="ARBA00022475"/>
    </source>
</evidence>
<feature type="transmembrane region" description="Helical" evidence="7">
    <location>
        <begin position="332"/>
        <end position="349"/>
    </location>
</feature>
<dbReference type="PANTHER" id="PTHR30250:SF10">
    <property type="entry name" value="LIPOPOLYSACCHARIDE BIOSYNTHESIS PROTEIN WZXC"/>
    <property type="match status" value="1"/>
</dbReference>
<keyword evidence="5 7" id="KW-1133">Transmembrane helix</keyword>
<name>A0A1T4P940_9FIRM</name>
<dbReference type="EMBL" id="FUWV01000015">
    <property type="protein sequence ID" value="SJZ88034.1"/>
    <property type="molecule type" value="Genomic_DNA"/>
</dbReference>
<evidence type="ECO:0000256" key="7">
    <source>
        <dbReference type="SAM" id="Phobius"/>
    </source>
</evidence>
<feature type="transmembrane region" description="Helical" evidence="7">
    <location>
        <begin position="361"/>
        <end position="381"/>
    </location>
</feature>
<feature type="transmembrane region" description="Helical" evidence="7">
    <location>
        <begin position="446"/>
        <end position="467"/>
    </location>
</feature>
<feature type="transmembrane region" description="Helical" evidence="7">
    <location>
        <begin position="217"/>
        <end position="240"/>
    </location>
</feature>
<organism evidence="8 9">
    <name type="scientific">Garciella nitratireducens DSM 15102</name>
    <dbReference type="NCBI Taxonomy" id="1121911"/>
    <lineage>
        <taxon>Bacteria</taxon>
        <taxon>Bacillati</taxon>
        <taxon>Bacillota</taxon>
        <taxon>Clostridia</taxon>
        <taxon>Eubacteriales</taxon>
        <taxon>Eubacteriaceae</taxon>
        <taxon>Garciella</taxon>
    </lineage>
</organism>
<feature type="transmembrane region" description="Helical" evidence="7">
    <location>
        <begin position="422"/>
        <end position="440"/>
    </location>
</feature>
<dbReference type="GO" id="GO:0005886">
    <property type="term" value="C:plasma membrane"/>
    <property type="evidence" value="ECO:0007669"/>
    <property type="project" value="UniProtKB-SubCell"/>
</dbReference>
<dbReference type="AlphaFoldDB" id="A0A1T4P940"/>
<feature type="transmembrane region" description="Helical" evidence="7">
    <location>
        <begin position="86"/>
        <end position="105"/>
    </location>
</feature>
<keyword evidence="6 7" id="KW-0472">Membrane</keyword>
<feature type="transmembrane region" description="Helical" evidence="7">
    <location>
        <begin position="152"/>
        <end position="171"/>
    </location>
</feature>
<protein>
    <submittedName>
        <fullName evidence="8">Polysaccharide transporter, PST family</fullName>
    </submittedName>
</protein>
<evidence type="ECO:0000256" key="4">
    <source>
        <dbReference type="ARBA" id="ARBA00022692"/>
    </source>
</evidence>
<sequence length="498" mass="56497">MKEENIKKKFINATKWSTISEIAARLVVPITNMILARIISPEAFGVVATVTMIMSFADMFTDAGFQKYLVQHEFKNEHEKFRNANVAFWTNFGISIFLWLNIIVFREQIAVLIGNAGLGNVIAIACVQLLLTSFSSIQMALYRRDFDFKTLFLVRIMAVCIPFVVTIPLAFLGLSYWALIIGSIVAQLSNAVILTVKSKWRPNLYYKIEILKEMLSFSIWSLIEAISIWFTGWADVFIIGSALDPYYLGIYKTSTTMVNALMGVITASIVPVLFSTLSRLQGNDKKFNTMYLNTQKFVSILAFPLGIGVYLYSDLATKIMLGNKWSEASRVIGVWALTSSIMIVFGHFCSEVYRAKGKPKLSFLAQILHLVVLIPACIISSKYGFWPLVYTRAWVRMEFVLVHFIIMNYIIGMSIWKTLRNVLPTAISAIAMGILGYFLQQVNDSLIWSFISIIICSIFYFGVLYLFPSMRRDTIGLVNKFMPNSMKNKIRNVIVKAR</sequence>